<reference evidence="5" key="1">
    <citation type="journal article" date="2017" name="BMC Genomics">
        <title>Genomic characterization of two novel pathogenic avipoxviruses isolated from pacific shearwaters (Ardenna spp.).</title>
        <authorList>
            <person name="Sarker S."/>
            <person name="Das S."/>
            <person name="Lavers J.L."/>
            <person name="Hutton I."/>
            <person name="Helbig K."/>
            <person name="Imbery J."/>
            <person name="Upton C."/>
            <person name="Raidal S.R."/>
        </authorList>
    </citation>
    <scope>NUCLEOTIDE SEQUENCE [LARGE SCALE GENOMIC DNA]</scope>
    <source>
        <strain evidence="5">SWPV-2</strain>
    </source>
</reference>
<dbReference type="PANTHER" id="PTHR24126:SF14">
    <property type="entry name" value="ANK_REP_REGION DOMAIN-CONTAINING PROTEIN"/>
    <property type="match status" value="1"/>
</dbReference>
<dbReference type="PRINTS" id="PR01415">
    <property type="entry name" value="ANKYRIN"/>
</dbReference>
<dbReference type="PANTHER" id="PTHR24126">
    <property type="entry name" value="ANKYRIN REPEAT, PH AND SEC7 DOMAIN CONTAINING PROTEIN SECG-RELATED"/>
    <property type="match status" value="1"/>
</dbReference>
<dbReference type="PROSITE" id="PS50297">
    <property type="entry name" value="ANK_REP_REGION"/>
    <property type="match status" value="6"/>
</dbReference>
<evidence type="ECO:0000256" key="1">
    <source>
        <dbReference type="ARBA" id="ARBA00022737"/>
    </source>
</evidence>
<dbReference type="Pfam" id="PF13857">
    <property type="entry name" value="Ank_5"/>
    <property type="match status" value="2"/>
</dbReference>
<dbReference type="PROSITE" id="PS50088">
    <property type="entry name" value="ANK_REPEAT"/>
    <property type="match status" value="7"/>
</dbReference>
<organism evidence="5">
    <name type="scientific">Shearwaterpox virus</name>
    <dbReference type="NCBI Taxonomy" id="1974596"/>
    <lineage>
        <taxon>Viruses</taxon>
        <taxon>Varidnaviria</taxon>
        <taxon>Bamfordvirae</taxon>
        <taxon>Nucleocytoviricota</taxon>
        <taxon>Pokkesviricetes</taxon>
        <taxon>Chitovirales</taxon>
        <taxon>Poxviridae</taxon>
        <taxon>Chordopoxvirinae</taxon>
        <taxon>Avipoxvirus</taxon>
        <taxon>Avipoxvirus canarypox</taxon>
        <taxon>Canarypox virus</taxon>
    </lineage>
</organism>
<feature type="repeat" description="ANK" evidence="3">
    <location>
        <begin position="116"/>
        <end position="148"/>
    </location>
</feature>
<dbReference type="InterPro" id="IPR018272">
    <property type="entry name" value="PRANC_domain"/>
</dbReference>
<keyword evidence="1" id="KW-0677">Repeat</keyword>
<dbReference type="Pfam" id="PF12796">
    <property type="entry name" value="Ank_2"/>
    <property type="match status" value="1"/>
</dbReference>
<feature type="repeat" description="ANK" evidence="3">
    <location>
        <begin position="148"/>
        <end position="180"/>
    </location>
</feature>
<feature type="repeat" description="ANK" evidence="3">
    <location>
        <begin position="250"/>
        <end position="282"/>
    </location>
</feature>
<accession>A0A1V0QGR5</accession>
<evidence type="ECO:0000256" key="3">
    <source>
        <dbReference type="PROSITE-ProRule" id="PRU00023"/>
    </source>
</evidence>
<feature type="repeat" description="ANK" evidence="3">
    <location>
        <begin position="81"/>
        <end position="113"/>
    </location>
</feature>
<protein>
    <submittedName>
        <fullName evidence="5">SWPV2-ORF282</fullName>
    </submittedName>
</protein>
<feature type="repeat" description="ANK" evidence="3">
    <location>
        <begin position="221"/>
        <end position="249"/>
    </location>
</feature>
<name>A0A1V0QGR5_CNPV</name>
<gene>
    <name evidence="5" type="primary">SWPV2-282</name>
</gene>
<dbReference type="Gene3D" id="1.25.40.20">
    <property type="entry name" value="Ankyrin repeat-containing domain"/>
    <property type="match status" value="2"/>
</dbReference>
<feature type="domain" description="PRANC" evidence="4">
    <location>
        <begin position="359"/>
        <end position="455"/>
    </location>
</feature>
<sequence>MKNKYFIEDLSRSYITMLFNAIKNCDCQKVIDLIRSSNIDVNIIEENLRLSPLHYAVKCGNKDIVITILEHGGDVNLHVGDIQTPIDIAVNACNLDMVKLLVENGADIDTCIDCEYHYTPLQNAINNNSYEITEFLLLSGADTDENYTSLYPLMFAIRNGNKEIVKLLLEYNASTDKIEYGEGYPINLAIRYGNIEIVDELLRHGANPNSSYRYSSCLKIPLHQAVYYHRAEIVKLLILYGADVDSKDSNGNTPMHLAVNEVQEDIIRTLLDSWANVTIINESLSTCLLGCYTTTTFPISIKEMLISRTVLYKYINEDISINGLLFNWLIIESDEYSDQYKTECEKEISSMISYKIGSKCLFDVCFGKVNYKQLIRYLMNNEYCINEYKIYKEMLEKNILIAKERNTLIQDSLSKIDNLIDNKVLPVNNRWSALPVELKHMILCYLSNDDLKSIVDSK</sequence>
<dbReference type="Pfam" id="PF09372">
    <property type="entry name" value="PRANC"/>
    <property type="match status" value="1"/>
</dbReference>
<dbReference type="Proteomes" id="UP000319767">
    <property type="component" value="Segment"/>
</dbReference>
<evidence type="ECO:0000259" key="4">
    <source>
        <dbReference type="Pfam" id="PF09372"/>
    </source>
</evidence>
<dbReference type="SMART" id="SM00248">
    <property type="entry name" value="ANK"/>
    <property type="match status" value="8"/>
</dbReference>
<evidence type="ECO:0000256" key="2">
    <source>
        <dbReference type="ARBA" id="ARBA00023043"/>
    </source>
</evidence>
<dbReference type="InterPro" id="IPR002110">
    <property type="entry name" value="Ankyrin_rpt"/>
</dbReference>
<feature type="repeat" description="ANK" evidence="3">
    <location>
        <begin position="181"/>
        <end position="213"/>
    </location>
</feature>
<dbReference type="EMBL" id="KX857215">
    <property type="protein sequence ID" value="ARE67534.1"/>
    <property type="molecule type" value="Genomic_DNA"/>
</dbReference>
<proteinExistence type="predicted"/>
<dbReference type="InterPro" id="IPR036770">
    <property type="entry name" value="Ankyrin_rpt-contain_sf"/>
</dbReference>
<feature type="repeat" description="ANK" evidence="3">
    <location>
        <begin position="48"/>
        <end position="80"/>
    </location>
</feature>
<evidence type="ECO:0000313" key="5">
    <source>
        <dbReference type="EMBL" id="ARE67534.1"/>
    </source>
</evidence>
<keyword evidence="2 3" id="KW-0040">ANK repeat</keyword>
<dbReference type="SUPFAM" id="SSF48403">
    <property type="entry name" value="Ankyrin repeat"/>
    <property type="match status" value="1"/>
</dbReference>